<dbReference type="GO" id="GO:0005730">
    <property type="term" value="C:nucleolus"/>
    <property type="evidence" value="ECO:0007669"/>
    <property type="project" value="TreeGrafter"/>
</dbReference>
<feature type="compositionally biased region" description="Basic and acidic residues" evidence="3">
    <location>
        <begin position="23"/>
        <end position="33"/>
    </location>
</feature>
<accession>A0A7S3A7F7</accession>
<keyword evidence="2" id="KW-0175">Coiled coil</keyword>
<dbReference type="AlphaFoldDB" id="A0A7S3A7F7"/>
<dbReference type="Pfam" id="PF12936">
    <property type="entry name" value="Kri1_C"/>
    <property type="match status" value="1"/>
</dbReference>
<evidence type="ECO:0000313" key="5">
    <source>
        <dbReference type="EMBL" id="CAE0062493.1"/>
    </source>
</evidence>
<feature type="compositionally biased region" description="Basic and acidic residues" evidence="3">
    <location>
        <begin position="200"/>
        <end position="214"/>
    </location>
</feature>
<comment type="similarity">
    <text evidence="1">Belongs to the KRI1 family.</text>
</comment>
<dbReference type="PANTHER" id="PTHR14490:SF5">
    <property type="entry name" value="PROTEIN KRI1 HOMOLOG"/>
    <property type="match status" value="1"/>
</dbReference>
<feature type="compositionally biased region" description="Basic and acidic residues" evidence="3">
    <location>
        <begin position="130"/>
        <end position="146"/>
    </location>
</feature>
<evidence type="ECO:0000256" key="1">
    <source>
        <dbReference type="ARBA" id="ARBA00007473"/>
    </source>
</evidence>
<feature type="region of interest" description="Disordered" evidence="3">
    <location>
        <begin position="93"/>
        <end position="214"/>
    </location>
</feature>
<feature type="compositionally biased region" description="Acidic residues" evidence="3">
    <location>
        <begin position="114"/>
        <end position="129"/>
    </location>
</feature>
<dbReference type="EMBL" id="HBHW01039733">
    <property type="protein sequence ID" value="CAE0062493.1"/>
    <property type="molecule type" value="Transcribed_RNA"/>
</dbReference>
<feature type="compositionally biased region" description="Basic and acidic residues" evidence="3">
    <location>
        <begin position="548"/>
        <end position="579"/>
    </location>
</feature>
<evidence type="ECO:0000256" key="3">
    <source>
        <dbReference type="SAM" id="MobiDB-lite"/>
    </source>
</evidence>
<feature type="domain" description="Kri1-like C-terminal" evidence="4">
    <location>
        <begin position="456"/>
        <end position="528"/>
    </location>
</feature>
<feature type="compositionally biased region" description="Basic and acidic residues" evidence="3">
    <location>
        <begin position="163"/>
        <end position="183"/>
    </location>
</feature>
<dbReference type="Pfam" id="PF05178">
    <property type="entry name" value="Kri1"/>
    <property type="match status" value="1"/>
</dbReference>
<feature type="compositionally biased region" description="Acidic residues" evidence="3">
    <location>
        <begin position="41"/>
        <end position="59"/>
    </location>
</feature>
<feature type="compositionally biased region" description="Acidic residues" evidence="3">
    <location>
        <begin position="186"/>
        <end position="199"/>
    </location>
</feature>
<feature type="coiled-coil region" evidence="2">
    <location>
        <begin position="328"/>
        <end position="366"/>
    </location>
</feature>
<dbReference type="InterPro" id="IPR024626">
    <property type="entry name" value="Kri1-like_C"/>
</dbReference>
<feature type="region of interest" description="Disordered" evidence="3">
    <location>
        <begin position="23"/>
        <end position="60"/>
    </location>
</feature>
<sequence>MPRKKKNKDSGLQINEAYAEEFERNKRKQELQRAKSLGLDLNDDEDEASSSTSESEDDNAVLLTKKIDKRISETLDAIRSKDARVYDRNVKFFQDVEPEGEGGEEPTSTQGLASDDEPVAGWDADENDDIPERVTIKDYVRKEILDKGTLGESSSSEDENDGQQEKSNSKVYDSEQRQLKDAIAEGLEEPNSDSDDSEDNFFKVKNIPEEERLAQEKDYEHFKLERSRNLGKQRGEEYLLHSYLEKETTDDKERFLRDFIMNNGWLDKNKGAPPDASTYDIEIDKADVEEEEEFLDQQDAAERSHNFRFEEEKGTNIVSYSRKIDDAARRVDDRRKQARERKRLLKEQKRQEKLEEVNRLKNLKKLEIKDRLKQLEQTSGGVQFEDFDLDEDFDPDKFADKMAEKFGEDYYEHDEDKAVHPFEGESLLKELGGRDSANGAAGNEVANHGQELEDEKLGALVDEYYDIDASKYMEPAELKFKYKTVEPENYGLTMEQILNTDDQELNRIMPLKRLAAYRVGKAQKSKKRFGGSIGKTEKSSKPKSTGSKTREKGSKKSENGIKSRKGEKEGLQKRTKSDPESTGSKPKRRKKHKRKSDMPLSESRMAAYKS</sequence>
<evidence type="ECO:0000259" key="4">
    <source>
        <dbReference type="Pfam" id="PF12936"/>
    </source>
</evidence>
<feature type="region of interest" description="Disordered" evidence="3">
    <location>
        <begin position="520"/>
        <end position="610"/>
    </location>
</feature>
<organism evidence="5">
    <name type="scientific">Rhodosorus marinus</name>
    <dbReference type="NCBI Taxonomy" id="101924"/>
    <lineage>
        <taxon>Eukaryota</taxon>
        <taxon>Rhodophyta</taxon>
        <taxon>Stylonematophyceae</taxon>
        <taxon>Stylonematales</taxon>
        <taxon>Stylonemataceae</taxon>
        <taxon>Rhodosorus</taxon>
    </lineage>
</organism>
<gene>
    <name evidence="5" type="ORF">RMAR00112_LOCUS30563</name>
</gene>
<protein>
    <recommendedName>
        <fullName evidence="4">Kri1-like C-terminal domain-containing protein</fullName>
    </recommendedName>
</protein>
<feature type="compositionally biased region" description="Basic residues" evidence="3">
    <location>
        <begin position="585"/>
        <end position="595"/>
    </location>
</feature>
<proteinExistence type="inferred from homology"/>
<dbReference type="InterPro" id="IPR018034">
    <property type="entry name" value="Kri1"/>
</dbReference>
<reference evidence="5" key="1">
    <citation type="submission" date="2021-01" db="EMBL/GenBank/DDBJ databases">
        <authorList>
            <person name="Corre E."/>
            <person name="Pelletier E."/>
            <person name="Niang G."/>
            <person name="Scheremetjew M."/>
            <person name="Finn R."/>
            <person name="Kale V."/>
            <person name="Holt S."/>
            <person name="Cochrane G."/>
            <person name="Meng A."/>
            <person name="Brown T."/>
            <person name="Cohen L."/>
        </authorList>
    </citation>
    <scope>NUCLEOTIDE SEQUENCE</scope>
    <source>
        <strain evidence="5">CCMP 769</strain>
    </source>
</reference>
<evidence type="ECO:0000256" key="2">
    <source>
        <dbReference type="SAM" id="Coils"/>
    </source>
</evidence>
<dbReference type="GO" id="GO:0000447">
    <property type="term" value="P:endonucleolytic cleavage in ITS1 to separate SSU-rRNA from 5.8S rRNA and LSU-rRNA from tricistronic rRNA transcript (SSU-rRNA, 5.8S rRNA, LSU-rRNA)"/>
    <property type="evidence" value="ECO:0007669"/>
    <property type="project" value="TreeGrafter"/>
</dbReference>
<dbReference type="PANTHER" id="PTHR14490">
    <property type="entry name" value="ZINC FINGER, ZZ TYPE"/>
    <property type="match status" value="1"/>
</dbReference>
<name>A0A7S3A7F7_9RHOD</name>
<dbReference type="GO" id="GO:0030686">
    <property type="term" value="C:90S preribosome"/>
    <property type="evidence" value="ECO:0007669"/>
    <property type="project" value="TreeGrafter"/>
</dbReference>